<name>A0ACB5UGU9_9FIRM</name>
<comment type="caution">
    <text evidence="1">The sequence shown here is derived from an EMBL/GenBank/DDBJ whole genome shotgun (WGS) entry which is preliminary data.</text>
</comment>
<evidence type="ECO:0000313" key="1">
    <source>
        <dbReference type="EMBL" id="GMQ61825.1"/>
    </source>
</evidence>
<keyword evidence="2" id="KW-1185">Reference proteome</keyword>
<gene>
    <name evidence="1" type="ORF">AN2V17_10550</name>
</gene>
<sequence>MNDINESIISIIKKVRRKIIYKMLIENVLLSITGGVIACIVLAIIAHITPITFIYIKSAYIMIISMLIGVVYSLFNIPDNNYTAKIIDEKGLKERTITALELMESNNPYARIEIEDAYSHLRKIDYKKIISLKPSTKKFVLSISMVTILIIILAIPNRHRNIVEQKERMHIVKEEEKDEIEKIKKEIKKDVFLTEKDKKELEKEIAKLNKEISSINDEKEYKKQAESNKKIIEHKKNKAKEENFEKLAKKMLENNSLQELGKALSDKEFDKAKKEIDKLIEEAKKMSDKEYNDMLADLSDKLAGLDISQLQDALGDLANEMEMTSITLSNSQYASSNSNNGNPGKSQNNNQSSSTGANSAQNGQGSGQGNGQGSGQGNQQGNGNSNGKGQGRGKGSANSETDNESLDASTQDKNINGKRGNKDDSQIQMTKEGISIGGEKVPYVQVIGEYESKAYESMNTSDIPKGMQEVVKEYFSGLN</sequence>
<reference evidence="1" key="1">
    <citation type="submission" date="2023-09" db="EMBL/GenBank/DDBJ databases">
        <title>Vallitalea sediminicola and Vallitalea maricola sp. nov., anaerobic bacteria isolated from marine sediment.</title>
        <authorList>
            <person name="Hirano S."/>
            <person name="Maeda A."/>
            <person name="Terahara T."/>
            <person name="Mori K."/>
            <person name="Hamada M."/>
            <person name="Matsumoto R."/>
            <person name="Kobayashi T."/>
        </authorList>
    </citation>
    <scope>NUCLEOTIDE SEQUENCE</scope>
    <source>
        <strain evidence="1">AN17-2</strain>
    </source>
</reference>
<accession>A0ACB5UGU9</accession>
<proteinExistence type="predicted"/>
<dbReference type="EMBL" id="BTPU01000015">
    <property type="protein sequence ID" value="GMQ61825.1"/>
    <property type="molecule type" value="Genomic_DNA"/>
</dbReference>
<protein>
    <submittedName>
        <fullName evidence="1">Uncharacterized protein</fullName>
    </submittedName>
</protein>
<evidence type="ECO:0000313" key="2">
    <source>
        <dbReference type="Proteomes" id="UP001374599"/>
    </source>
</evidence>
<dbReference type="Proteomes" id="UP001374599">
    <property type="component" value="Unassembled WGS sequence"/>
</dbReference>
<organism evidence="1 2">
    <name type="scientific">Vallitalea maricola</name>
    <dbReference type="NCBI Taxonomy" id="3074433"/>
    <lineage>
        <taxon>Bacteria</taxon>
        <taxon>Bacillati</taxon>
        <taxon>Bacillota</taxon>
        <taxon>Clostridia</taxon>
        <taxon>Lachnospirales</taxon>
        <taxon>Vallitaleaceae</taxon>
        <taxon>Vallitalea</taxon>
    </lineage>
</organism>